<feature type="region of interest" description="Disordered" evidence="1">
    <location>
        <begin position="418"/>
        <end position="446"/>
    </location>
</feature>
<dbReference type="Proteomes" id="UP001151760">
    <property type="component" value="Unassembled WGS sequence"/>
</dbReference>
<evidence type="ECO:0000313" key="3">
    <source>
        <dbReference type="EMBL" id="GJT38399.1"/>
    </source>
</evidence>
<organism evidence="3 4">
    <name type="scientific">Tanacetum coccineum</name>
    <dbReference type="NCBI Taxonomy" id="301880"/>
    <lineage>
        <taxon>Eukaryota</taxon>
        <taxon>Viridiplantae</taxon>
        <taxon>Streptophyta</taxon>
        <taxon>Embryophyta</taxon>
        <taxon>Tracheophyta</taxon>
        <taxon>Spermatophyta</taxon>
        <taxon>Magnoliopsida</taxon>
        <taxon>eudicotyledons</taxon>
        <taxon>Gunneridae</taxon>
        <taxon>Pentapetalae</taxon>
        <taxon>asterids</taxon>
        <taxon>campanulids</taxon>
        <taxon>Asterales</taxon>
        <taxon>Asteraceae</taxon>
        <taxon>Asteroideae</taxon>
        <taxon>Anthemideae</taxon>
        <taxon>Anthemidinae</taxon>
        <taxon>Tanacetum</taxon>
    </lineage>
</organism>
<sequence>MVLVECSRHMTWNMSYLSDFKEFDEGYVTFGGGAKGGKITSKFDGKSDEGFFVGYSMNSKAFRVYNIRTRKVEENLHIRFLEDKPIIAGTEESIGAGHSSKETGSSQDYILMPLWKDGDNVTLEATHADGDETEVDMSNITTTYPVPSTPNTRIHKDHSLDHIFARGYNTLVDTREILKKFGFSTVRIASTPIETSKPLLKDAEAKDVDVHLYRSMIGSLMINSFLGPDIMFDDSPFDLEAYSDSDYAGASLDRKSTTRGCQFLRSRLISWQCKKQTIVANSTTEVEYVCIARLSAMDRHDLMLMGKKLVLLGKNLMLLDQIKILPRDTTAEGIGLGGSPRRQDTIGDRPAQTRFERLSKQSNEPPLSIVNTLGSGEDSMKLQELMDLCTKLSDRVLDLENVKDAQALEINKIESSAKKSLGDQEDSSKQGRNEVDQDEGISWFQEDSKTQGRYGYDIGVNTSSTSITTASINITTAEPVTTACAPITIAGVFVSTAEPSTPPTTTTTTTPIEDEDLTIAQTFMKMKSEKSKAKGVTMQEPSESGTRVRVPPLQIDLKDKGKANMVEPEKPKKKKDKIEYDSDVAQRLQEELDEEARLEREREEEASKAANITEWDDVQAMMDADYELATKLQEQERRVDH</sequence>
<dbReference type="CDD" id="cd09272">
    <property type="entry name" value="RNase_HI_RT_Ty1"/>
    <property type="match status" value="1"/>
</dbReference>
<protein>
    <submittedName>
        <fullName evidence="3">Uncharacterized mitochondrial protein-like protein</fullName>
    </submittedName>
</protein>
<evidence type="ECO:0000256" key="1">
    <source>
        <dbReference type="SAM" id="MobiDB-lite"/>
    </source>
</evidence>
<dbReference type="PANTHER" id="PTHR11439:SF495">
    <property type="entry name" value="REVERSE TRANSCRIPTASE, RNA-DEPENDENT DNA POLYMERASE-RELATED"/>
    <property type="match status" value="1"/>
</dbReference>
<name>A0ABQ5DMU2_9ASTR</name>
<evidence type="ECO:0000313" key="4">
    <source>
        <dbReference type="Proteomes" id="UP001151760"/>
    </source>
</evidence>
<accession>A0ABQ5DMU2</accession>
<dbReference type="PANTHER" id="PTHR11439">
    <property type="entry name" value="GAG-POL-RELATED RETROTRANSPOSON"/>
    <property type="match status" value="1"/>
</dbReference>
<keyword evidence="4" id="KW-1185">Reference proteome</keyword>
<feature type="compositionally biased region" description="Basic and acidic residues" evidence="1">
    <location>
        <begin position="418"/>
        <end position="435"/>
    </location>
</feature>
<reference evidence="3" key="2">
    <citation type="submission" date="2022-01" db="EMBL/GenBank/DDBJ databases">
        <authorList>
            <person name="Yamashiro T."/>
            <person name="Shiraishi A."/>
            <person name="Satake H."/>
            <person name="Nakayama K."/>
        </authorList>
    </citation>
    <scope>NUCLEOTIDE SEQUENCE</scope>
</reference>
<dbReference type="EMBL" id="BQNB010015300">
    <property type="protein sequence ID" value="GJT38399.1"/>
    <property type="molecule type" value="Genomic_DNA"/>
</dbReference>
<comment type="caution">
    <text evidence="3">The sequence shown here is derived from an EMBL/GenBank/DDBJ whole genome shotgun (WGS) entry which is preliminary data.</text>
</comment>
<evidence type="ECO:0000259" key="2">
    <source>
        <dbReference type="Pfam" id="PF25597"/>
    </source>
</evidence>
<feature type="region of interest" description="Disordered" evidence="1">
    <location>
        <begin position="528"/>
        <end position="582"/>
    </location>
</feature>
<gene>
    <name evidence="3" type="ORF">Tco_0938264</name>
</gene>
<dbReference type="InterPro" id="IPR057670">
    <property type="entry name" value="SH3_retrovirus"/>
</dbReference>
<reference evidence="3" key="1">
    <citation type="journal article" date="2022" name="Int. J. Mol. Sci.">
        <title>Draft Genome of Tanacetum Coccineum: Genomic Comparison of Closely Related Tanacetum-Family Plants.</title>
        <authorList>
            <person name="Yamashiro T."/>
            <person name="Shiraishi A."/>
            <person name="Nakayama K."/>
            <person name="Satake H."/>
        </authorList>
    </citation>
    <scope>NUCLEOTIDE SEQUENCE</scope>
</reference>
<feature type="domain" description="Retroviral polymerase SH3-like" evidence="2">
    <location>
        <begin position="41"/>
        <end position="85"/>
    </location>
</feature>
<dbReference type="Pfam" id="PF25597">
    <property type="entry name" value="SH3_retrovirus"/>
    <property type="match status" value="1"/>
</dbReference>
<feature type="compositionally biased region" description="Basic and acidic residues" evidence="1">
    <location>
        <begin position="556"/>
        <end position="580"/>
    </location>
</feature>
<proteinExistence type="predicted"/>